<dbReference type="EMBL" id="CAUJNA010003310">
    <property type="protein sequence ID" value="CAJ1398804.1"/>
    <property type="molecule type" value="Genomic_DNA"/>
</dbReference>
<reference evidence="2" key="1">
    <citation type="submission" date="2023-08" db="EMBL/GenBank/DDBJ databases">
        <authorList>
            <person name="Chen Y."/>
            <person name="Shah S."/>
            <person name="Dougan E. K."/>
            <person name="Thang M."/>
            <person name="Chan C."/>
        </authorList>
    </citation>
    <scope>NUCLEOTIDE SEQUENCE</scope>
</reference>
<accession>A0AA36J498</accession>
<feature type="transmembrane region" description="Helical" evidence="1">
    <location>
        <begin position="372"/>
        <end position="391"/>
    </location>
</feature>
<keyword evidence="1" id="KW-0812">Transmembrane</keyword>
<evidence type="ECO:0000313" key="2">
    <source>
        <dbReference type="EMBL" id="CAJ1398804.1"/>
    </source>
</evidence>
<organism evidence="2 3">
    <name type="scientific">Effrenium voratum</name>
    <dbReference type="NCBI Taxonomy" id="2562239"/>
    <lineage>
        <taxon>Eukaryota</taxon>
        <taxon>Sar</taxon>
        <taxon>Alveolata</taxon>
        <taxon>Dinophyceae</taxon>
        <taxon>Suessiales</taxon>
        <taxon>Symbiodiniaceae</taxon>
        <taxon>Effrenium</taxon>
    </lineage>
</organism>
<dbReference type="InterPro" id="IPR018706">
    <property type="entry name" value="DUF2214_membrane"/>
</dbReference>
<feature type="transmembrane region" description="Helical" evidence="1">
    <location>
        <begin position="447"/>
        <end position="468"/>
    </location>
</feature>
<dbReference type="Proteomes" id="UP001178507">
    <property type="component" value="Unassembled WGS sequence"/>
</dbReference>
<proteinExistence type="predicted"/>
<evidence type="ECO:0000256" key="1">
    <source>
        <dbReference type="SAM" id="Phobius"/>
    </source>
</evidence>
<dbReference type="Pfam" id="PF09980">
    <property type="entry name" value="DUF2214"/>
    <property type="match status" value="1"/>
</dbReference>
<name>A0AA36J498_9DINO</name>
<feature type="transmembrane region" description="Helical" evidence="1">
    <location>
        <begin position="403"/>
        <end position="426"/>
    </location>
</feature>
<feature type="transmembrane region" description="Helical" evidence="1">
    <location>
        <begin position="335"/>
        <end position="351"/>
    </location>
</feature>
<feature type="transmembrane region" description="Helical" evidence="1">
    <location>
        <begin position="480"/>
        <end position="499"/>
    </location>
</feature>
<evidence type="ECO:0000313" key="3">
    <source>
        <dbReference type="Proteomes" id="UP001178507"/>
    </source>
</evidence>
<keyword evidence="1" id="KW-1133">Transmembrane helix</keyword>
<comment type="caution">
    <text evidence="2">The sequence shown here is derived from an EMBL/GenBank/DDBJ whole genome shotgun (WGS) entry which is preliminary data.</text>
</comment>
<keyword evidence="1" id="KW-0472">Membrane</keyword>
<gene>
    <name evidence="2" type="ORF">EVOR1521_LOCUS22472</name>
</gene>
<protein>
    <submittedName>
        <fullName evidence="2">Uncharacterized protein</fullName>
    </submittedName>
</protein>
<sequence length="510" mass="55076">MPSDELPDPDRLYGGALTPRVTFLLFQMKHDEAMIEQRAGLDPLRLRMPSLGRSCDYQSLEPPALRQMLKPGFPEFRWLGSRRGILVGRLHHAEPAPSGGFGAVAGCNETCPALGPPEQLEPGHSPALREGDVLLNFNGQAPTGNLRSVHLNQGVGAAAVKWKRGHELDEMGFCSLFGRSRSSGRGVACTSALHATFAGIPGRVGAEVQMTVWRDGREQELQQALGAAQYLVPRGQYDVRPRFFAVGGLVFQVLSPEPRVSVALGVVMKPRNRRHVLLPLVLASGLAFLGPPPVGKPSGRVASQAPEALAVASAPVWFASPACAADSLESAGAAYGHYLSLIVAAGCLVAHRLKIKPGMSKEEEEELRTVDAVYVASSVLFIFTGLWRISYDKGWDFYQHEPIFWVKLLLAGVYFSTSTFVTASLLKRISKPELQSAPIGEKLVTRMTQVINAQLLALGSIPLAATLMARGVGYLEWLPWQPGAAVTLLATAGLSARYIKEALDFDETAE</sequence>
<keyword evidence="3" id="KW-1185">Reference proteome</keyword>
<dbReference type="AlphaFoldDB" id="A0AA36J498"/>